<dbReference type="SUPFAM" id="SSF52058">
    <property type="entry name" value="L domain-like"/>
    <property type="match status" value="1"/>
</dbReference>
<dbReference type="GO" id="GO:0035591">
    <property type="term" value="F:signaling adaptor activity"/>
    <property type="evidence" value="ECO:0007669"/>
    <property type="project" value="TreeGrafter"/>
</dbReference>
<reference evidence="5" key="1">
    <citation type="submission" date="2017-02" db="EMBL/GenBank/DDBJ databases">
        <authorList>
            <person name="Varghese N."/>
            <person name="Submissions S."/>
        </authorList>
    </citation>
    <scope>NUCLEOTIDE SEQUENCE [LARGE SCALE GENOMIC DNA]</scope>
    <source>
        <strain evidence="5">ATCC 51356</strain>
    </source>
</reference>
<dbReference type="AlphaFoldDB" id="A0A1T4MRD6"/>
<evidence type="ECO:0000313" key="4">
    <source>
        <dbReference type="EMBL" id="SJZ69335.1"/>
    </source>
</evidence>
<gene>
    <name evidence="4" type="ORF">SAMN02745171_00874</name>
</gene>
<dbReference type="Pfam" id="PF18962">
    <property type="entry name" value="Por_Secre_tail"/>
    <property type="match status" value="1"/>
</dbReference>
<proteinExistence type="predicted"/>
<dbReference type="RefSeq" id="WP_078736813.1">
    <property type="nucleotide sequence ID" value="NZ_FUXE01000007.1"/>
</dbReference>
<keyword evidence="2" id="KW-0677">Repeat</keyword>
<name>A0A1T4MRD6_9PORP</name>
<dbReference type="EMBL" id="FUXE01000007">
    <property type="protein sequence ID" value="SJZ69335.1"/>
    <property type="molecule type" value="Genomic_DNA"/>
</dbReference>
<evidence type="ECO:0000256" key="1">
    <source>
        <dbReference type="ARBA" id="ARBA00022614"/>
    </source>
</evidence>
<dbReference type="NCBIfam" id="TIGR04183">
    <property type="entry name" value="Por_Secre_tail"/>
    <property type="match status" value="1"/>
</dbReference>
<dbReference type="PANTHER" id="PTHR47566">
    <property type="match status" value="1"/>
</dbReference>
<dbReference type="Proteomes" id="UP000190121">
    <property type="component" value="Unassembled WGS sequence"/>
</dbReference>
<dbReference type="STRING" id="29524.SAMN02745171_00874"/>
<sequence length="458" mass="50862">MKSIVQRVIIILGITPLFSLIAVKAQTQPNITLKFDSSVVQGDSPYKFTRAIRMLIGAEDNVTIQSSGLKNLQAWKNGEWISYELKSEDPQQAPFDIEIYGKITSFEIADALITEMNVSNCPELKSLSYSTIPLNSINLSKNLLLEYLRCSTTKEGVLSLSNNKKLQYLDCSDCKLESLELKGLKELKFLDCSYNNLRELNLAENIKLQTLRCSNNPLSNLELSMLTELEGLTCSWTNLSSLDISRSKELEGVIITNNPQLTTLIVSSEVSKAEDLSQMDVSNNALRALDVTGLDKLFMIFCEGNKMDGEATSRFISSLPDHSYPHPIHNNKVRIIDTKSNSEGNVCYEDDVKVAWQKGWECEDYNGGKPQRYEGSKPSAGVAIEASTLEVFPNPTKKELQIRGAAPLAEITLFTSRGVVVMRTQCGSDGSTTLDLSQLPQGTYWVKVDQTVVSVIKQ</sequence>
<evidence type="ECO:0000313" key="5">
    <source>
        <dbReference type="Proteomes" id="UP000190121"/>
    </source>
</evidence>
<evidence type="ECO:0000256" key="2">
    <source>
        <dbReference type="ARBA" id="ARBA00022737"/>
    </source>
</evidence>
<protein>
    <submittedName>
        <fullName evidence="4">Por secretion system C-terminal sorting domain-containing protein</fullName>
    </submittedName>
</protein>
<dbReference type="InterPro" id="IPR052574">
    <property type="entry name" value="CDIRP"/>
</dbReference>
<organism evidence="4 5">
    <name type="scientific">Porphyromonas circumdentaria</name>
    <dbReference type="NCBI Taxonomy" id="29524"/>
    <lineage>
        <taxon>Bacteria</taxon>
        <taxon>Pseudomonadati</taxon>
        <taxon>Bacteroidota</taxon>
        <taxon>Bacteroidia</taxon>
        <taxon>Bacteroidales</taxon>
        <taxon>Porphyromonadaceae</taxon>
        <taxon>Porphyromonas</taxon>
    </lineage>
</organism>
<keyword evidence="5" id="KW-1185">Reference proteome</keyword>
<dbReference type="Gene3D" id="3.80.10.10">
    <property type="entry name" value="Ribonuclease Inhibitor"/>
    <property type="match status" value="1"/>
</dbReference>
<dbReference type="InterPro" id="IPR032675">
    <property type="entry name" value="LRR_dom_sf"/>
</dbReference>
<dbReference type="InterPro" id="IPR026444">
    <property type="entry name" value="Secre_tail"/>
</dbReference>
<evidence type="ECO:0000259" key="3">
    <source>
        <dbReference type="Pfam" id="PF18962"/>
    </source>
</evidence>
<accession>A0A1T4MRD6</accession>
<dbReference type="OrthoDB" id="1014608at2"/>
<feature type="domain" description="Secretion system C-terminal sorting" evidence="3">
    <location>
        <begin position="391"/>
        <end position="454"/>
    </location>
</feature>
<keyword evidence="1" id="KW-0433">Leucine-rich repeat</keyword>
<dbReference type="PANTHER" id="PTHR47566:SF1">
    <property type="entry name" value="PROTEIN NUD1"/>
    <property type="match status" value="1"/>
</dbReference>